<dbReference type="AlphaFoldDB" id="A0A1T4V815"/>
<dbReference type="Pfam" id="PF10990">
    <property type="entry name" value="DUF2809"/>
    <property type="match status" value="1"/>
</dbReference>
<dbReference type="OrthoDB" id="5360192at2"/>
<feature type="transmembrane region" description="Helical" evidence="1">
    <location>
        <begin position="6"/>
        <end position="23"/>
    </location>
</feature>
<evidence type="ECO:0000313" key="2">
    <source>
        <dbReference type="EMBL" id="SKA61016.1"/>
    </source>
</evidence>
<organism evidence="2 3">
    <name type="scientific">Eubacterium uniforme</name>
    <dbReference type="NCBI Taxonomy" id="39495"/>
    <lineage>
        <taxon>Bacteria</taxon>
        <taxon>Bacillati</taxon>
        <taxon>Bacillota</taxon>
        <taxon>Clostridia</taxon>
        <taxon>Eubacteriales</taxon>
        <taxon>Eubacteriaceae</taxon>
        <taxon>Eubacterium</taxon>
    </lineage>
</organism>
<protein>
    <submittedName>
        <fullName evidence="2">Uncharacterized protein</fullName>
    </submittedName>
</protein>
<name>A0A1T4V815_9FIRM</name>
<feature type="transmembrane region" description="Helical" evidence="1">
    <location>
        <begin position="167"/>
        <end position="186"/>
    </location>
</feature>
<keyword evidence="3" id="KW-1185">Reference proteome</keyword>
<accession>A0A1T4V815</accession>
<dbReference type="Proteomes" id="UP000190814">
    <property type="component" value="Unassembled WGS sequence"/>
</dbReference>
<keyword evidence="1" id="KW-0812">Transmembrane</keyword>
<feature type="transmembrane region" description="Helical" evidence="1">
    <location>
        <begin position="55"/>
        <end position="77"/>
    </location>
</feature>
<keyword evidence="1" id="KW-1133">Transmembrane helix</keyword>
<feature type="transmembrane region" description="Helical" evidence="1">
    <location>
        <begin position="212"/>
        <end position="235"/>
    </location>
</feature>
<evidence type="ECO:0000256" key="1">
    <source>
        <dbReference type="SAM" id="Phobius"/>
    </source>
</evidence>
<dbReference type="InterPro" id="IPR021257">
    <property type="entry name" value="DUF2809"/>
</dbReference>
<feature type="transmembrane region" description="Helical" evidence="1">
    <location>
        <begin position="130"/>
        <end position="155"/>
    </location>
</feature>
<dbReference type="RefSeq" id="WP_078765238.1">
    <property type="nucleotide sequence ID" value="NZ_FUXZ01000003.1"/>
</dbReference>
<evidence type="ECO:0000313" key="3">
    <source>
        <dbReference type="Proteomes" id="UP000190814"/>
    </source>
</evidence>
<gene>
    <name evidence="2" type="ORF">SAMN02745111_00344</name>
</gene>
<keyword evidence="1" id="KW-0472">Membrane</keyword>
<feature type="transmembrane region" description="Helical" evidence="1">
    <location>
        <begin position="89"/>
        <end position="118"/>
    </location>
</feature>
<sequence length="273" mass="31839">MRIRYFCSFVVCLLIEVIIGKYATGIVRGYLGDILVIPTLYFMLRFIFFAKNNIFSVYVLPILCYYMGWMAEILQAVNITGKLGIDKRSFIGIVLGGFFDINDIVAYLLGLFVIGIYLAVETKWVNDRQWWYPIGVFIHLTWGFLQTCAGFYIYLRFLKCKHRYYRGVIQTVWPANSGLSMGLFIFTPNEEDKKGRLDYCNKVTVHEYGHTFQALLLGPLYPIIIGIPSIAWGSIPKFQQIRNKYKLRYTWLFCEKWASFWGEKVTGEDAIWD</sequence>
<reference evidence="2 3" key="1">
    <citation type="submission" date="2017-02" db="EMBL/GenBank/DDBJ databases">
        <authorList>
            <person name="Peterson S.W."/>
        </authorList>
    </citation>
    <scope>NUCLEOTIDE SEQUENCE [LARGE SCALE GENOMIC DNA]</scope>
    <source>
        <strain evidence="2 3">ATCC 35992</strain>
    </source>
</reference>
<dbReference type="EMBL" id="FUXZ01000003">
    <property type="protein sequence ID" value="SKA61016.1"/>
    <property type="molecule type" value="Genomic_DNA"/>
</dbReference>
<proteinExistence type="predicted"/>
<dbReference type="STRING" id="39495.SAMN02745111_00344"/>